<reference evidence="14 15" key="1">
    <citation type="journal article" date="2015" name="Genome Announc.">
        <title>Genome Sequences of Oblitimonas alkaliphila gen. nov. sp. nov. (Proposed), a Novel Bacterium of the Pseudomonadaceae Family.</title>
        <authorList>
            <person name="Lauer A.C."/>
            <person name="Nicholson A.C."/>
            <person name="Humrighouse B.W."/>
            <person name="Emery B."/>
            <person name="Drobish A."/>
            <person name="Juieng P."/>
            <person name="Loparev V."/>
            <person name="McQuiston J.R."/>
        </authorList>
    </citation>
    <scope>NUCLEOTIDE SEQUENCE [LARGE SCALE GENOMIC DNA]</scope>
    <source>
        <strain evidence="14 15">E5571</strain>
    </source>
</reference>
<feature type="transmembrane region" description="Helical" evidence="12">
    <location>
        <begin position="29"/>
        <end position="46"/>
    </location>
</feature>
<evidence type="ECO:0000256" key="1">
    <source>
        <dbReference type="ARBA" id="ARBA00001946"/>
    </source>
</evidence>
<dbReference type="GO" id="GO:0006744">
    <property type="term" value="P:ubiquinone biosynthetic process"/>
    <property type="evidence" value="ECO:0007669"/>
    <property type="project" value="UniProtKB-UniRule"/>
</dbReference>
<evidence type="ECO:0000313" key="15">
    <source>
        <dbReference type="Proteomes" id="UP000063953"/>
    </source>
</evidence>
<proteinExistence type="inferred from homology"/>
<dbReference type="Gene3D" id="1.10.357.140">
    <property type="entry name" value="UbiA prenyltransferase"/>
    <property type="match status" value="1"/>
</dbReference>
<name>A0A0K1XEB7_9GAMM</name>
<keyword evidence="6 12" id="KW-0808">Transferase</keyword>
<keyword evidence="15" id="KW-1185">Reference proteome</keyword>
<dbReference type="STRING" id="1697053.AKN87_09615"/>
<comment type="pathway">
    <text evidence="12">Cofactor biosynthesis; ubiquinone biosynthesis.</text>
</comment>
<dbReference type="GO" id="GO:0005886">
    <property type="term" value="C:plasma membrane"/>
    <property type="evidence" value="ECO:0007669"/>
    <property type="project" value="UniProtKB-SubCell"/>
</dbReference>
<dbReference type="InterPro" id="IPR000537">
    <property type="entry name" value="UbiA_prenyltransferase"/>
</dbReference>
<protein>
    <recommendedName>
        <fullName evidence="12 13">4-hydroxybenzoate octaprenyltransferase</fullName>
        <ecNumber evidence="12 13">2.5.1.39</ecNumber>
    </recommendedName>
    <alternativeName>
        <fullName evidence="12">4-HB polyprenyltransferase</fullName>
    </alternativeName>
</protein>
<keyword evidence="9 12" id="KW-0460">Magnesium</keyword>
<dbReference type="EMBL" id="CP012365">
    <property type="protein sequence ID" value="AKX59740.1"/>
    <property type="molecule type" value="Genomic_DNA"/>
</dbReference>
<dbReference type="NCBIfam" id="TIGR01474">
    <property type="entry name" value="ubiA_proteo"/>
    <property type="match status" value="1"/>
</dbReference>
<dbReference type="InterPro" id="IPR044878">
    <property type="entry name" value="UbiA_sf"/>
</dbReference>
<keyword evidence="4 12" id="KW-1003">Cell membrane</keyword>
<dbReference type="EC" id="2.5.1.39" evidence="12 13"/>
<dbReference type="InterPro" id="IPR039653">
    <property type="entry name" value="Prenyltransferase"/>
</dbReference>
<feature type="transmembrane region" description="Helical" evidence="12">
    <location>
        <begin position="146"/>
        <end position="165"/>
    </location>
</feature>
<feature type="transmembrane region" description="Helical" evidence="12">
    <location>
        <begin position="216"/>
        <end position="238"/>
    </location>
</feature>
<dbReference type="GO" id="GO:0008412">
    <property type="term" value="F:4-hydroxybenzoate polyprenyltransferase activity"/>
    <property type="evidence" value="ECO:0007669"/>
    <property type="project" value="UniProtKB-UniRule"/>
</dbReference>
<evidence type="ECO:0000256" key="7">
    <source>
        <dbReference type="ARBA" id="ARBA00022688"/>
    </source>
</evidence>
<evidence type="ECO:0000256" key="8">
    <source>
        <dbReference type="ARBA" id="ARBA00022692"/>
    </source>
</evidence>
<evidence type="ECO:0000256" key="9">
    <source>
        <dbReference type="ARBA" id="ARBA00022842"/>
    </source>
</evidence>
<dbReference type="FunFam" id="1.20.120.1780:FF:000001">
    <property type="entry name" value="4-hydroxybenzoate octaprenyltransferase"/>
    <property type="match status" value="1"/>
</dbReference>
<keyword evidence="10 12" id="KW-1133">Transmembrane helix</keyword>
<comment type="cofactor">
    <cofactor evidence="1 12">
        <name>Mg(2+)</name>
        <dbReference type="ChEBI" id="CHEBI:18420"/>
    </cofactor>
</comment>
<dbReference type="RefSeq" id="WP_053100912.1">
    <property type="nucleotide sequence ID" value="NZ_CP012365.1"/>
</dbReference>
<evidence type="ECO:0000256" key="11">
    <source>
        <dbReference type="ARBA" id="ARBA00023136"/>
    </source>
</evidence>
<evidence type="ECO:0000256" key="10">
    <source>
        <dbReference type="ARBA" id="ARBA00022989"/>
    </source>
</evidence>
<dbReference type="FunFam" id="1.10.357.140:FF:000002">
    <property type="entry name" value="4-hydroxybenzoate octaprenyltransferase"/>
    <property type="match status" value="1"/>
</dbReference>
<keyword evidence="5 12" id="KW-0997">Cell inner membrane</keyword>
<gene>
    <name evidence="12 14" type="primary">ubiA</name>
    <name evidence="14" type="ORF">AKN88_07225</name>
</gene>
<comment type="catalytic activity">
    <reaction evidence="12">
        <text>all-trans-octaprenyl diphosphate + 4-hydroxybenzoate = 4-hydroxy-3-(all-trans-octaprenyl)benzoate + diphosphate</text>
        <dbReference type="Rhea" id="RHEA:27782"/>
        <dbReference type="ChEBI" id="CHEBI:1617"/>
        <dbReference type="ChEBI" id="CHEBI:17879"/>
        <dbReference type="ChEBI" id="CHEBI:33019"/>
        <dbReference type="ChEBI" id="CHEBI:57711"/>
        <dbReference type="EC" id="2.5.1.39"/>
    </reaction>
</comment>
<dbReference type="AlphaFoldDB" id="A0A0K1XEB7"/>
<feature type="transmembrane region" description="Helical" evidence="12">
    <location>
        <begin position="244"/>
        <end position="261"/>
    </location>
</feature>
<dbReference type="InterPro" id="IPR006370">
    <property type="entry name" value="HB_polyprenyltransferase-like"/>
</dbReference>
<dbReference type="Gene3D" id="1.20.120.1780">
    <property type="entry name" value="UbiA prenyltransferase"/>
    <property type="match status" value="1"/>
</dbReference>
<feature type="transmembrane region" description="Helical" evidence="12">
    <location>
        <begin position="171"/>
        <end position="195"/>
    </location>
</feature>
<dbReference type="CDD" id="cd13959">
    <property type="entry name" value="PT_UbiA_COQ2"/>
    <property type="match status" value="1"/>
</dbReference>
<dbReference type="InterPro" id="IPR030470">
    <property type="entry name" value="UbiA_prenylTrfase_CS"/>
</dbReference>
<dbReference type="Proteomes" id="UP000063953">
    <property type="component" value="Chromosome"/>
</dbReference>
<comment type="function">
    <text evidence="12">Catalyzes the prenylation of para-hydroxybenzoate (PHB) with an all-trans polyprenyl group. Mediates the second step in the final reaction sequence of ubiquinone-8 (UQ-8) biosynthesis, which is the condensation of the polyisoprenoid side chain with PHB, generating the first membrane-bound Q intermediate 3-octaprenyl-4-hydroxybenzoate.</text>
</comment>
<organism evidence="14 15">
    <name type="scientific">Thiopseudomonas alkaliphila</name>
    <dbReference type="NCBI Taxonomy" id="1697053"/>
    <lineage>
        <taxon>Bacteria</taxon>
        <taxon>Pseudomonadati</taxon>
        <taxon>Pseudomonadota</taxon>
        <taxon>Gammaproteobacteria</taxon>
        <taxon>Pseudomonadales</taxon>
        <taxon>Pseudomonadaceae</taxon>
        <taxon>Thiopseudomonas</taxon>
    </lineage>
</organism>
<dbReference type="PANTHER" id="PTHR11048">
    <property type="entry name" value="PRENYLTRANSFERASES"/>
    <property type="match status" value="1"/>
</dbReference>
<evidence type="ECO:0000256" key="12">
    <source>
        <dbReference type="HAMAP-Rule" id="MF_01635"/>
    </source>
</evidence>
<dbReference type="UniPathway" id="UPA00232"/>
<dbReference type="PANTHER" id="PTHR11048:SF28">
    <property type="entry name" value="4-HYDROXYBENZOATE POLYPRENYLTRANSFERASE, MITOCHONDRIAL"/>
    <property type="match status" value="1"/>
</dbReference>
<comment type="subcellular location">
    <subcellularLocation>
        <location evidence="12">Cell inner membrane</location>
        <topology evidence="12">Multi-pass membrane protein</topology>
    </subcellularLocation>
    <subcellularLocation>
        <location evidence="2">Membrane</location>
        <topology evidence="2">Multi-pass membrane protein</topology>
    </subcellularLocation>
</comment>
<sequence>MYQHLLQSLSRLHPRAWDFIRLTRFERPIGIYLLLWPTLTALWIAGDGSPSLKNVLIFTLGVALMRAAGCAINDYADREFDGHVARTQDRPLATGRISPKEALLTAAILTGISFILVLMTNGTTVFWAFGAVLLAACYPFMKRYTFYPQVFLGAAYSWGIFMAFTAEQGSVPAAVIILYLANLLWTIAYDTYYAIADLEDDLKIGVKSTAVAFGKSVRSIIFTLQILMLLLLSWAGQLFELSDAFYWGLFAALICYLWELWHTRGNHPQRCFEAFLHNHWAGLCIFLGSVVATL</sequence>
<keyword evidence="7 12" id="KW-0831">Ubiquinone biosynthesis</keyword>
<evidence type="ECO:0000256" key="13">
    <source>
        <dbReference type="NCBIfam" id="TIGR01474"/>
    </source>
</evidence>
<accession>A0A0K1XEB7</accession>
<dbReference type="Pfam" id="PF01040">
    <property type="entry name" value="UbiA"/>
    <property type="match status" value="1"/>
</dbReference>
<keyword evidence="8 12" id="KW-0812">Transmembrane</keyword>
<evidence type="ECO:0000256" key="4">
    <source>
        <dbReference type="ARBA" id="ARBA00022475"/>
    </source>
</evidence>
<evidence type="ECO:0000256" key="6">
    <source>
        <dbReference type="ARBA" id="ARBA00022679"/>
    </source>
</evidence>
<keyword evidence="11 12" id="KW-0472">Membrane</keyword>
<evidence type="ECO:0000313" key="14">
    <source>
        <dbReference type="EMBL" id="AKX59740.1"/>
    </source>
</evidence>
<evidence type="ECO:0000256" key="5">
    <source>
        <dbReference type="ARBA" id="ARBA00022519"/>
    </source>
</evidence>
<dbReference type="HAMAP" id="MF_01635">
    <property type="entry name" value="UbiA"/>
    <property type="match status" value="1"/>
</dbReference>
<evidence type="ECO:0000256" key="2">
    <source>
        <dbReference type="ARBA" id="ARBA00004141"/>
    </source>
</evidence>
<dbReference type="PROSITE" id="PS00943">
    <property type="entry name" value="UBIA"/>
    <property type="match status" value="1"/>
</dbReference>
<comment type="similarity">
    <text evidence="3 12">Belongs to the UbiA prenyltransferase family.</text>
</comment>
<dbReference type="PATRIC" id="fig|1698449.3.peg.1453"/>
<evidence type="ECO:0000256" key="3">
    <source>
        <dbReference type="ARBA" id="ARBA00005985"/>
    </source>
</evidence>